<gene>
    <name evidence="3" type="ORF">MsAg5_05210</name>
</gene>
<proteinExistence type="predicted"/>
<dbReference type="PANTHER" id="PTHR38600">
    <property type="entry name" value="TRANSCRIPTIONAL REGULATORY PROTEIN"/>
    <property type="match status" value="1"/>
</dbReference>
<dbReference type="Gene3D" id="1.10.10.10">
    <property type="entry name" value="Winged helix-like DNA-binding domain superfamily/Winged helix DNA-binding domain"/>
    <property type="match status" value="1"/>
</dbReference>
<name>A0AAE4MIJ8_9EURY</name>
<dbReference type="PANTHER" id="PTHR38600:SF1">
    <property type="entry name" value="TRANSCRIPTIONAL REGULATORY PROTEIN"/>
    <property type="match status" value="1"/>
</dbReference>
<evidence type="ECO:0000313" key="4">
    <source>
        <dbReference type="Proteomes" id="UP001271789"/>
    </source>
</evidence>
<dbReference type="SMART" id="SM00418">
    <property type="entry name" value="HTH_ARSR"/>
    <property type="match status" value="1"/>
</dbReference>
<keyword evidence="4" id="KW-1185">Reference proteome</keyword>
<dbReference type="RefSeq" id="WP_338099075.1">
    <property type="nucleotide sequence ID" value="NZ_JAWDKD010000009.1"/>
</dbReference>
<dbReference type="InterPro" id="IPR036388">
    <property type="entry name" value="WH-like_DNA-bd_sf"/>
</dbReference>
<dbReference type="Pfam" id="PF12840">
    <property type="entry name" value="HTH_20"/>
    <property type="match status" value="1"/>
</dbReference>
<accession>A0AAE4MIJ8</accession>
<dbReference type="GO" id="GO:0003700">
    <property type="term" value="F:DNA-binding transcription factor activity"/>
    <property type="evidence" value="ECO:0007669"/>
    <property type="project" value="InterPro"/>
</dbReference>
<feature type="region of interest" description="Disordered" evidence="1">
    <location>
        <begin position="1"/>
        <end position="46"/>
    </location>
</feature>
<evidence type="ECO:0000259" key="2">
    <source>
        <dbReference type="PROSITE" id="PS50987"/>
    </source>
</evidence>
<reference evidence="3" key="1">
    <citation type="submission" date="2023-06" db="EMBL/GenBank/DDBJ databases">
        <title>Genome sequence of Methanosarcinaceae archaeon Ag5.</title>
        <authorList>
            <person name="Protasov E."/>
            <person name="Platt K."/>
            <person name="Poehlein A."/>
            <person name="Daniel R."/>
            <person name="Brune A."/>
        </authorList>
    </citation>
    <scope>NUCLEOTIDE SEQUENCE</scope>
    <source>
        <strain evidence="3">Ag5</strain>
    </source>
</reference>
<dbReference type="SUPFAM" id="SSF46785">
    <property type="entry name" value="Winged helix' DNA-binding domain"/>
    <property type="match status" value="1"/>
</dbReference>
<protein>
    <recommendedName>
        <fullName evidence="2">HTH arsR-type domain-containing protein</fullName>
    </recommendedName>
</protein>
<dbReference type="CDD" id="cd00090">
    <property type="entry name" value="HTH_ARSR"/>
    <property type="match status" value="1"/>
</dbReference>
<dbReference type="AlphaFoldDB" id="A0AAE4MIJ8"/>
<feature type="domain" description="HTH arsR-type" evidence="2">
    <location>
        <begin position="58"/>
        <end position="152"/>
    </location>
</feature>
<dbReference type="EMBL" id="JAWDKD010000009">
    <property type="protein sequence ID" value="MDV0446671.1"/>
    <property type="molecule type" value="Genomic_DNA"/>
</dbReference>
<evidence type="ECO:0000256" key="1">
    <source>
        <dbReference type="SAM" id="MobiDB-lite"/>
    </source>
</evidence>
<organism evidence="3 4">
    <name type="scientific">Methanolapillus africanus</name>
    <dbReference type="NCBI Taxonomy" id="3028297"/>
    <lineage>
        <taxon>Archaea</taxon>
        <taxon>Methanobacteriati</taxon>
        <taxon>Methanobacteriota</taxon>
        <taxon>Stenosarchaea group</taxon>
        <taxon>Methanomicrobia</taxon>
        <taxon>Methanosarcinales</taxon>
        <taxon>Methanosarcinaceae</taxon>
        <taxon>Methanolapillus</taxon>
    </lineage>
</organism>
<sequence>MTKTAKPTEKSEKTKNKSAAPKETKEVNKGGRKPIEKKEPVAQKEIPAEFDDEFLDHFDEDRISESTQIFSAISSDMRQRMIQLISEDSRHISSIARELNISVPVAAKHIKILEDAGLIERKIFGKTHVLSLKKNSFNTAFDAFAPVKKLEVEKGTTLMEAFKSVAIVEVKNIGGRNFIVAADGEEGYFLYEVNGKLIDKRAEEFVLEEDAVVSWKRLEPVTKKKLVVSVKK</sequence>
<dbReference type="InterPro" id="IPR036390">
    <property type="entry name" value="WH_DNA-bd_sf"/>
</dbReference>
<evidence type="ECO:0000313" key="3">
    <source>
        <dbReference type="EMBL" id="MDV0446671.1"/>
    </source>
</evidence>
<feature type="compositionally biased region" description="Basic and acidic residues" evidence="1">
    <location>
        <begin position="1"/>
        <end position="42"/>
    </location>
</feature>
<dbReference type="Proteomes" id="UP001271789">
    <property type="component" value="Unassembled WGS sequence"/>
</dbReference>
<dbReference type="InterPro" id="IPR011991">
    <property type="entry name" value="ArsR-like_HTH"/>
</dbReference>
<comment type="caution">
    <text evidence="3">The sequence shown here is derived from an EMBL/GenBank/DDBJ whole genome shotgun (WGS) entry which is preliminary data.</text>
</comment>
<dbReference type="InterPro" id="IPR001845">
    <property type="entry name" value="HTH_ArsR_DNA-bd_dom"/>
</dbReference>
<dbReference type="PROSITE" id="PS50987">
    <property type="entry name" value="HTH_ARSR_2"/>
    <property type="match status" value="1"/>
</dbReference>